<feature type="domain" description="Calcineurin-like phosphoesterase" evidence="4">
    <location>
        <begin position="46"/>
        <end position="237"/>
    </location>
</feature>
<sequence length="305" mass="34995">MTVYLAAAGIFVCIVFLRILYETHTFRVTRYEVRSDKFPEMMKDWKIVFLSDLHNQEYGEKNQKLIDAIRKERPDLILVGGDMLIRGKEAEIFPAVRFMEAMTKICPVYCANGNHEQQMKEGMERYGDTYANYRAHLVSHGVHMLENETALLTIGGMESEISGIEIPVRYYGKGLPWKGKKKFEGADVEELQKKMESSRDRLGKEEPYRIFLVHQPLYAEEYEKWGADLILCGHLHGGIVRLPFLGGVISPQLTLFPKYSGGHYKKKESDIIVSKGLGTHSFTVRLFNRAEVVVITGKKKNQRPE</sequence>
<keyword evidence="1" id="KW-0479">Metal-binding</keyword>
<gene>
    <name evidence="5" type="ORF">FLB61_05590</name>
</gene>
<dbReference type="Gene3D" id="3.60.21.10">
    <property type="match status" value="1"/>
</dbReference>
<proteinExistence type="predicted"/>
<comment type="caution">
    <text evidence="5">The sequence shown here is derived from an EMBL/GenBank/DDBJ whole genome shotgun (WGS) entry which is preliminary data.</text>
</comment>
<evidence type="ECO:0000313" key="5">
    <source>
        <dbReference type="EMBL" id="MBY0758565.1"/>
    </source>
</evidence>
<evidence type="ECO:0000256" key="1">
    <source>
        <dbReference type="ARBA" id="ARBA00022723"/>
    </source>
</evidence>
<organism evidence="5 6">
    <name type="scientific">Sellimonas caecigallum</name>
    <dbReference type="NCBI Taxonomy" id="2592333"/>
    <lineage>
        <taxon>Bacteria</taxon>
        <taxon>Bacillati</taxon>
        <taxon>Bacillota</taxon>
        <taxon>Clostridia</taxon>
        <taxon>Lachnospirales</taxon>
        <taxon>Lachnospiraceae</taxon>
        <taxon>Sellimonas</taxon>
    </lineage>
</organism>
<evidence type="ECO:0000256" key="2">
    <source>
        <dbReference type="ARBA" id="ARBA00022801"/>
    </source>
</evidence>
<dbReference type="InterPro" id="IPR004843">
    <property type="entry name" value="Calcineurin-like_PHP"/>
</dbReference>
<name>A0ABS7L6C3_9FIRM</name>
<dbReference type="RefSeq" id="WP_221919622.1">
    <property type="nucleotide sequence ID" value="NZ_CP173660.1"/>
</dbReference>
<dbReference type="Pfam" id="PF00149">
    <property type="entry name" value="Metallophos"/>
    <property type="match status" value="1"/>
</dbReference>
<keyword evidence="2" id="KW-0378">Hydrolase</keyword>
<reference evidence="5 6" key="1">
    <citation type="journal article" date="2020" name="New Microbes New Infect">
        <title>Sellimonas caecigallum sp. nov., description and genome sequence of a new member of the Sellimonas genus isolated from the cecum of feral chicken.</title>
        <authorList>
            <person name="Wongkuna S."/>
            <person name="Ghimire S."/>
            <person name="Antony L."/>
            <person name="Chankhamhaengdecha S."/>
            <person name="Janvilisri T."/>
            <person name="Scaria J."/>
        </authorList>
    </citation>
    <scope>NUCLEOTIDE SEQUENCE [LARGE SCALE GENOMIC DNA]</scope>
    <source>
        <strain evidence="5 6">SW451</strain>
    </source>
</reference>
<dbReference type="SUPFAM" id="SSF56300">
    <property type="entry name" value="Metallo-dependent phosphatases"/>
    <property type="match status" value="1"/>
</dbReference>
<dbReference type="PANTHER" id="PTHR31302:SF31">
    <property type="entry name" value="PHOSPHODIESTERASE YAEI"/>
    <property type="match status" value="1"/>
</dbReference>
<keyword evidence="6" id="KW-1185">Reference proteome</keyword>
<evidence type="ECO:0000259" key="4">
    <source>
        <dbReference type="Pfam" id="PF00149"/>
    </source>
</evidence>
<evidence type="ECO:0000256" key="3">
    <source>
        <dbReference type="SAM" id="Phobius"/>
    </source>
</evidence>
<evidence type="ECO:0000313" key="6">
    <source>
        <dbReference type="Proteomes" id="UP000779049"/>
    </source>
</evidence>
<feature type="transmembrane region" description="Helical" evidence="3">
    <location>
        <begin position="6"/>
        <end position="21"/>
    </location>
</feature>
<dbReference type="PANTHER" id="PTHR31302">
    <property type="entry name" value="TRANSMEMBRANE PROTEIN WITH METALLOPHOSPHOESTERASE DOMAIN-RELATED"/>
    <property type="match status" value="1"/>
</dbReference>
<dbReference type="Proteomes" id="UP000779049">
    <property type="component" value="Unassembled WGS sequence"/>
</dbReference>
<keyword evidence="3" id="KW-1133">Transmembrane helix</keyword>
<accession>A0ABS7L6C3</accession>
<keyword evidence="3" id="KW-0812">Transmembrane</keyword>
<keyword evidence="3" id="KW-0472">Membrane</keyword>
<dbReference type="EMBL" id="VIRV01000006">
    <property type="protein sequence ID" value="MBY0758565.1"/>
    <property type="molecule type" value="Genomic_DNA"/>
</dbReference>
<protein>
    <submittedName>
        <fullName evidence="5">Metallophosphoesterase</fullName>
    </submittedName>
</protein>
<dbReference type="InterPro" id="IPR029052">
    <property type="entry name" value="Metallo-depent_PP-like"/>
</dbReference>
<dbReference type="InterPro" id="IPR051158">
    <property type="entry name" value="Metallophosphoesterase_sf"/>
</dbReference>